<evidence type="ECO:0000256" key="1">
    <source>
        <dbReference type="SAM" id="Phobius"/>
    </source>
</evidence>
<keyword evidence="1" id="KW-1133">Transmembrane helix</keyword>
<sequence length="164" mass="19317">MEEILPSLIIILCVIIVPTIAIIYLISKHKHEQFLMADPKLNKLVDKFHTFFIKDKIWQYPLEKLNNKNIMQKITFCRGEKSYTLNKEVVYICLKDDYGEYYDENMLIYVIAHEIAHVLCPEVGHTDLFFEINEILLNELEKESIYNSSLPVIRSYCENGDPEL</sequence>
<protein>
    <recommendedName>
        <fullName evidence="3">WLM domain-containing protein</fullName>
    </recommendedName>
</protein>
<keyword evidence="1" id="KW-0472">Membrane</keyword>
<reference evidence="2" key="1">
    <citation type="journal article" date="2020" name="Nature">
        <title>Giant virus diversity and host interactions through global metagenomics.</title>
        <authorList>
            <person name="Schulz F."/>
            <person name="Roux S."/>
            <person name="Paez-Espino D."/>
            <person name="Jungbluth S."/>
            <person name="Walsh D.A."/>
            <person name="Denef V.J."/>
            <person name="McMahon K.D."/>
            <person name="Konstantinidis K.T."/>
            <person name="Eloe-Fadrosh E.A."/>
            <person name="Kyrpides N.C."/>
            <person name="Woyke T."/>
        </authorList>
    </citation>
    <scope>NUCLEOTIDE SEQUENCE</scope>
    <source>
        <strain evidence="2">GVMAG-M-3300025676-16</strain>
    </source>
</reference>
<proteinExistence type="predicted"/>
<dbReference type="AlphaFoldDB" id="A0A6C0IZ79"/>
<name>A0A6C0IZ79_9ZZZZ</name>
<dbReference type="EMBL" id="MN740294">
    <property type="protein sequence ID" value="QHT98654.1"/>
    <property type="molecule type" value="Genomic_DNA"/>
</dbReference>
<evidence type="ECO:0008006" key="3">
    <source>
        <dbReference type="Google" id="ProtNLM"/>
    </source>
</evidence>
<organism evidence="2">
    <name type="scientific">viral metagenome</name>
    <dbReference type="NCBI Taxonomy" id="1070528"/>
    <lineage>
        <taxon>unclassified sequences</taxon>
        <taxon>metagenomes</taxon>
        <taxon>organismal metagenomes</taxon>
    </lineage>
</organism>
<feature type="transmembrane region" description="Helical" evidence="1">
    <location>
        <begin position="6"/>
        <end position="26"/>
    </location>
</feature>
<evidence type="ECO:0000313" key="2">
    <source>
        <dbReference type="EMBL" id="QHT98654.1"/>
    </source>
</evidence>
<keyword evidence="1" id="KW-0812">Transmembrane</keyword>
<accession>A0A6C0IZ79</accession>